<evidence type="ECO:0000256" key="3">
    <source>
        <dbReference type="ARBA" id="ARBA00022989"/>
    </source>
</evidence>
<evidence type="ECO:0000256" key="4">
    <source>
        <dbReference type="ARBA" id="ARBA00023136"/>
    </source>
</evidence>
<feature type="transmembrane region" description="Helical" evidence="5">
    <location>
        <begin position="25"/>
        <end position="48"/>
    </location>
</feature>
<evidence type="ECO:0000313" key="8">
    <source>
        <dbReference type="Proteomes" id="UP001205843"/>
    </source>
</evidence>
<evidence type="ECO:0000256" key="5">
    <source>
        <dbReference type="SAM" id="Phobius"/>
    </source>
</evidence>
<dbReference type="InterPro" id="IPR006977">
    <property type="entry name" value="Yip1_dom"/>
</dbReference>
<sequence>MLLPFAALLRPTAYFRRVRTEAPSWTVTAAIVLLPWFAVCTAGQVLGLTVFAPDLPSEGVPTLPAYGVYSWAVISSYAVGVGCVAGLLGEAFDGRIDVDAAVAAVAAAALPAGVAKLLWPIPGLQWLGLPLLVWSLWMLYRGLGDVLGIPSGRLSHCFVSLLAALLVAVAVGWQLRDLIPGAAPAVRMGRLWLI</sequence>
<evidence type="ECO:0000256" key="2">
    <source>
        <dbReference type="ARBA" id="ARBA00022692"/>
    </source>
</evidence>
<dbReference type="EMBL" id="JALJXV010000001">
    <property type="protein sequence ID" value="MCP1673137.1"/>
    <property type="molecule type" value="Genomic_DNA"/>
</dbReference>
<keyword evidence="3 5" id="KW-1133">Transmembrane helix</keyword>
<dbReference type="Proteomes" id="UP001205843">
    <property type="component" value="Unassembled WGS sequence"/>
</dbReference>
<keyword evidence="8" id="KW-1185">Reference proteome</keyword>
<feature type="transmembrane region" description="Helical" evidence="5">
    <location>
        <begin position="155"/>
        <end position="175"/>
    </location>
</feature>
<feature type="transmembrane region" description="Helical" evidence="5">
    <location>
        <begin position="100"/>
        <end position="119"/>
    </location>
</feature>
<comment type="caution">
    <text evidence="7">The sequence shown here is derived from an EMBL/GenBank/DDBJ whole genome shotgun (WGS) entry which is preliminary data.</text>
</comment>
<accession>A0AAE3G3B7</accession>
<keyword evidence="2 5" id="KW-0812">Transmembrane</keyword>
<organism evidence="7 8">
    <name type="scientific">Natronocella acetinitrilica</name>
    <dbReference type="NCBI Taxonomy" id="414046"/>
    <lineage>
        <taxon>Bacteria</taxon>
        <taxon>Pseudomonadati</taxon>
        <taxon>Pseudomonadota</taxon>
        <taxon>Gammaproteobacteria</taxon>
        <taxon>Chromatiales</taxon>
        <taxon>Ectothiorhodospiraceae</taxon>
        <taxon>Natronocella</taxon>
    </lineage>
</organism>
<feature type="domain" description="Yip1" evidence="6">
    <location>
        <begin position="7"/>
        <end position="171"/>
    </location>
</feature>
<evidence type="ECO:0000313" key="7">
    <source>
        <dbReference type="EMBL" id="MCP1673137.1"/>
    </source>
</evidence>
<keyword evidence="4 5" id="KW-0472">Membrane</keyword>
<reference evidence="7" key="1">
    <citation type="submission" date="2022-03" db="EMBL/GenBank/DDBJ databases">
        <title>Genomic Encyclopedia of Type Strains, Phase III (KMG-III): the genomes of soil and plant-associated and newly described type strains.</title>
        <authorList>
            <person name="Whitman W."/>
        </authorList>
    </citation>
    <scope>NUCLEOTIDE SEQUENCE</scope>
    <source>
        <strain evidence="7">ANL 6-2</strain>
    </source>
</reference>
<dbReference type="RefSeq" id="WP_253472972.1">
    <property type="nucleotide sequence ID" value="NZ_JALJXV010000001.1"/>
</dbReference>
<feature type="transmembrane region" description="Helical" evidence="5">
    <location>
        <begin position="68"/>
        <end position="88"/>
    </location>
</feature>
<feature type="transmembrane region" description="Helical" evidence="5">
    <location>
        <begin position="125"/>
        <end position="143"/>
    </location>
</feature>
<protein>
    <recommendedName>
        <fullName evidence="6">Yip1 domain-containing protein</fullName>
    </recommendedName>
</protein>
<dbReference type="AlphaFoldDB" id="A0AAE3G3B7"/>
<evidence type="ECO:0000256" key="1">
    <source>
        <dbReference type="ARBA" id="ARBA00004141"/>
    </source>
</evidence>
<evidence type="ECO:0000259" key="6">
    <source>
        <dbReference type="Pfam" id="PF04893"/>
    </source>
</evidence>
<dbReference type="GO" id="GO:0016020">
    <property type="term" value="C:membrane"/>
    <property type="evidence" value="ECO:0007669"/>
    <property type="project" value="UniProtKB-SubCell"/>
</dbReference>
<name>A0AAE3G3B7_9GAMM</name>
<gene>
    <name evidence="7" type="ORF">J2T57_000229</name>
</gene>
<dbReference type="Pfam" id="PF04893">
    <property type="entry name" value="Yip1"/>
    <property type="match status" value="1"/>
</dbReference>
<comment type="subcellular location">
    <subcellularLocation>
        <location evidence="1">Membrane</location>
        <topology evidence="1">Multi-pass membrane protein</topology>
    </subcellularLocation>
</comment>
<proteinExistence type="predicted"/>